<feature type="transmembrane region" description="Helical" evidence="9">
    <location>
        <begin position="214"/>
        <end position="233"/>
    </location>
</feature>
<dbReference type="SMART" id="SM00382">
    <property type="entry name" value="AAA"/>
    <property type="match status" value="2"/>
</dbReference>
<gene>
    <name evidence="12" type="ORF">BASA50_000093</name>
</gene>
<feature type="transmembrane region" description="Helical" evidence="9">
    <location>
        <begin position="239"/>
        <end position="261"/>
    </location>
</feature>
<protein>
    <recommendedName>
        <fullName evidence="14">Multidrug resistance protein 1</fullName>
    </recommendedName>
</protein>
<comment type="similarity">
    <text evidence="2">Belongs to the ABC transporter superfamily. ABCB family. Multidrug resistance exporter (TC 3.A.1.201) subfamily.</text>
</comment>
<dbReference type="CDD" id="cd18578">
    <property type="entry name" value="ABC_6TM_Pgp_ABCB1_D2_like"/>
    <property type="match status" value="1"/>
</dbReference>
<evidence type="ECO:0000256" key="8">
    <source>
        <dbReference type="SAM" id="MobiDB-lite"/>
    </source>
</evidence>
<keyword evidence="7 9" id="KW-0472">Membrane</keyword>
<feature type="transmembrane region" description="Helical" evidence="9">
    <location>
        <begin position="354"/>
        <end position="372"/>
    </location>
</feature>
<feature type="transmembrane region" description="Helical" evidence="9">
    <location>
        <begin position="786"/>
        <end position="809"/>
    </location>
</feature>
<dbReference type="PANTHER" id="PTHR43394:SF27">
    <property type="entry name" value="ATP-DEPENDENT TRANSLOCASE ABCB1-LIKE"/>
    <property type="match status" value="1"/>
</dbReference>
<feature type="compositionally biased region" description="Low complexity" evidence="8">
    <location>
        <begin position="30"/>
        <end position="40"/>
    </location>
</feature>
<dbReference type="InterPro" id="IPR039421">
    <property type="entry name" value="Type_1_exporter"/>
</dbReference>
<evidence type="ECO:0000256" key="6">
    <source>
        <dbReference type="ARBA" id="ARBA00022989"/>
    </source>
</evidence>
<dbReference type="Proteomes" id="UP001648503">
    <property type="component" value="Unassembled WGS sequence"/>
</dbReference>
<evidence type="ECO:0008006" key="14">
    <source>
        <dbReference type="Google" id="ProtNLM"/>
    </source>
</evidence>
<reference evidence="12 13" key="1">
    <citation type="submission" date="2021-02" db="EMBL/GenBank/DDBJ databases">
        <title>Variation within the Batrachochytrium salamandrivorans European outbreak.</title>
        <authorList>
            <person name="Kelly M."/>
            <person name="Pasmans F."/>
            <person name="Shea T.P."/>
            <person name="Munoz J.F."/>
            <person name="Carranza S."/>
            <person name="Cuomo C.A."/>
            <person name="Martel A."/>
        </authorList>
    </citation>
    <scope>NUCLEOTIDE SEQUENCE [LARGE SCALE GENOMIC DNA]</scope>
    <source>
        <strain evidence="12 13">AMFP18/2</strain>
    </source>
</reference>
<feature type="compositionally biased region" description="Basic and acidic residues" evidence="8">
    <location>
        <begin position="59"/>
        <end position="68"/>
    </location>
</feature>
<accession>A0ABQ8EW40</accession>
<dbReference type="SUPFAM" id="SSF52540">
    <property type="entry name" value="P-loop containing nucleoside triphosphate hydrolases"/>
    <property type="match status" value="2"/>
</dbReference>
<feature type="transmembrane region" description="Helical" evidence="9">
    <location>
        <begin position="321"/>
        <end position="342"/>
    </location>
</feature>
<dbReference type="InterPro" id="IPR027417">
    <property type="entry name" value="P-loop_NTPase"/>
</dbReference>
<feature type="region of interest" description="Disordered" evidence="8">
    <location>
        <begin position="30"/>
        <end position="68"/>
    </location>
</feature>
<evidence type="ECO:0000313" key="13">
    <source>
        <dbReference type="Proteomes" id="UP001648503"/>
    </source>
</evidence>
<feature type="transmembrane region" description="Helical" evidence="9">
    <location>
        <begin position="889"/>
        <end position="908"/>
    </location>
</feature>
<evidence type="ECO:0000313" key="12">
    <source>
        <dbReference type="EMBL" id="KAH6587045.1"/>
    </source>
</evidence>
<evidence type="ECO:0000256" key="7">
    <source>
        <dbReference type="ARBA" id="ARBA00023136"/>
    </source>
</evidence>
<evidence type="ECO:0000256" key="5">
    <source>
        <dbReference type="ARBA" id="ARBA00022840"/>
    </source>
</evidence>
<dbReference type="PANTHER" id="PTHR43394">
    <property type="entry name" value="ATP-DEPENDENT PERMEASE MDL1, MITOCHONDRIAL"/>
    <property type="match status" value="1"/>
</dbReference>
<proteinExistence type="inferred from homology"/>
<feature type="domain" description="ABC transporter" evidence="10">
    <location>
        <begin position="1067"/>
        <end position="1304"/>
    </location>
</feature>
<feature type="transmembrane region" description="Helical" evidence="9">
    <location>
        <begin position="139"/>
        <end position="162"/>
    </location>
</feature>
<evidence type="ECO:0000259" key="10">
    <source>
        <dbReference type="PROSITE" id="PS50893"/>
    </source>
</evidence>
<dbReference type="InterPro" id="IPR017871">
    <property type="entry name" value="ABC_transporter-like_CS"/>
</dbReference>
<feature type="domain" description="ABC transmembrane type-1" evidence="11">
    <location>
        <begin position="91"/>
        <end position="380"/>
    </location>
</feature>
<dbReference type="EMBL" id="JAFCIX010000569">
    <property type="protein sequence ID" value="KAH6587045.1"/>
    <property type="molecule type" value="Genomic_DNA"/>
</dbReference>
<feature type="domain" description="ABC transporter" evidence="10">
    <location>
        <begin position="415"/>
        <end position="659"/>
    </location>
</feature>
<dbReference type="PROSITE" id="PS00211">
    <property type="entry name" value="ABC_TRANSPORTER_1"/>
    <property type="match status" value="2"/>
</dbReference>
<dbReference type="InterPro" id="IPR011527">
    <property type="entry name" value="ABC1_TM_dom"/>
</dbReference>
<dbReference type="Gene3D" id="1.20.1560.10">
    <property type="entry name" value="ABC transporter type 1, transmembrane domain"/>
    <property type="match status" value="1"/>
</dbReference>
<comment type="subcellular location">
    <subcellularLocation>
        <location evidence="1">Membrane</location>
        <topology evidence="1">Multi-pass membrane protein</topology>
    </subcellularLocation>
</comment>
<feature type="transmembrane region" description="Helical" evidence="9">
    <location>
        <begin position="962"/>
        <end position="985"/>
    </location>
</feature>
<dbReference type="Pfam" id="PF00664">
    <property type="entry name" value="ABC_membrane"/>
    <property type="match status" value="2"/>
</dbReference>
<dbReference type="Gene3D" id="3.40.50.300">
    <property type="entry name" value="P-loop containing nucleotide triphosphate hydrolases"/>
    <property type="match status" value="2"/>
</dbReference>
<dbReference type="PROSITE" id="PS50929">
    <property type="entry name" value="ABC_TM1F"/>
    <property type="match status" value="2"/>
</dbReference>
<feature type="transmembrane region" description="Helical" evidence="9">
    <location>
        <begin position="87"/>
        <end position="115"/>
    </location>
</feature>
<evidence type="ECO:0000256" key="1">
    <source>
        <dbReference type="ARBA" id="ARBA00004141"/>
    </source>
</evidence>
<dbReference type="PROSITE" id="PS50893">
    <property type="entry name" value="ABC_TRANSPORTER_2"/>
    <property type="match status" value="2"/>
</dbReference>
<keyword evidence="13" id="KW-1185">Reference proteome</keyword>
<comment type="caution">
    <text evidence="12">The sequence shown here is derived from an EMBL/GenBank/DDBJ whole genome shotgun (WGS) entry which is preliminary data.</text>
</comment>
<evidence type="ECO:0000256" key="9">
    <source>
        <dbReference type="SAM" id="Phobius"/>
    </source>
</evidence>
<dbReference type="InterPro" id="IPR003439">
    <property type="entry name" value="ABC_transporter-like_ATP-bd"/>
</dbReference>
<organism evidence="12 13">
    <name type="scientific">Batrachochytrium salamandrivorans</name>
    <dbReference type="NCBI Taxonomy" id="1357716"/>
    <lineage>
        <taxon>Eukaryota</taxon>
        <taxon>Fungi</taxon>
        <taxon>Fungi incertae sedis</taxon>
        <taxon>Chytridiomycota</taxon>
        <taxon>Chytridiomycota incertae sedis</taxon>
        <taxon>Chytridiomycetes</taxon>
        <taxon>Rhizophydiales</taxon>
        <taxon>Rhizophydiales incertae sedis</taxon>
        <taxon>Batrachochytrium</taxon>
    </lineage>
</organism>
<dbReference type="InterPro" id="IPR003593">
    <property type="entry name" value="AAA+_ATPase"/>
</dbReference>
<keyword evidence="5" id="KW-0067">ATP-binding</keyword>
<dbReference type="Pfam" id="PF00005">
    <property type="entry name" value="ABC_tran"/>
    <property type="match status" value="2"/>
</dbReference>
<name>A0ABQ8EW40_9FUNG</name>
<keyword evidence="6 9" id="KW-1133">Transmembrane helix</keyword>
<keyword evidence="4" id="KW-0547">Nucleotide-binding</keyword>
<evidence type="ECO:0000256" key="3">
    <source>
        <dbReference type="ARBA" id="ARBA00022692"/>
    </source>
</evidence>
<evidence type="ECO:0000259" key="11">
    <source>
        <dbReference type="PROSITE" id="PS50929"/>
    </source>
</evidence>
<feature type="transmembrane region" description="Helical" evidence="9">
    <location>
        <begin position="748"/>
        <end position="774"/>
    </location>
</feature>
<evidence type="ECO:0000256" key="4">
    <source>
        <dbReference type="ARBA" id="ARBA00022741"/>
    </source>
</evidence>
<keyword evidence="3 9" id="KW-0812">Transmembrane</keyword>
<dbReference type="InterPro" id="IPR036640">
    <property type="entry name" value="ABC1_TM_sf"/>
</dbReference>
<feature type="domain" description="ABC transmembrane type-1" evidence="11">
    <location>
        <begin position="752"/>
        <end position="1032"/>
    </location>
</feature>
<dbReference type="SUPFAM" id="SSF90123">
    <property type="entry name" value="ABC transporter transmembrane region"/>
    <property type="match status" value="2"/>
</dbReference>
<feature type="transmembrane region" description="Helical" evidence="9">
    <location>
        <begin position="865"/>
        <end position="883"/>
    </location>
</feature>
<evidence type="ECO:0000256" key="2">
    <source>
        <dbReference type="ARBA" id="ARBA00007577"/>
    </source>
</evidence>
<dbReference type="CDD" id="cd03249">
    <property type="entry name" value="ABC_MTABC3_MDL1_MDL2"/>
    <property type="match status" value="2"/>
</dbReference>
<dbReference type="CDD" id="cd18577">
    <property type="entry name" value="ABC_6TM_Pgp_ABCB1_D1_like"/>
    <property type="match status" value="1"/>
</dbReference>
<sequence length="1312" mass="142191">MLSSLSNSTPSFTNKSTIAMTSKGNDSVVVVSQNSSAADNGNSESTHKTPKKSIFSRASKGDPDDKKSVGPKLSYFKLYRHATGMDMFLIFMGTICGLVNGATLPYMTIVFGSIMDHFVMYDGSPASRASLDSGTTQGVIQLCVLGVVTFVTSYGQMCFWMLAGENQAKRIRELYFKAILRQEVAWFDETSTGELTTRMNADTSLIQEGLSDKVGLMIQFTSSFVAGFIIGFVKGWKLSLVLTTVFPVLAGAVFMLSDVLAGRSTDQQSAYASAGNVAQQVLSSMRTVASFGSEEREVQRYSKHLAEAEVFGLRMALYNGVGVGFVQGVIFLVYALAFWYGNTLVPATMTPGDVLNVFFAIIIGAFSLGNATPHISAIGTAQGAAFKIFETIDRMSPIDPSSTTGAKPETVKGHITFNDIEFHYPTRVDVPILKNFSLTVKEGNTVALVGASGSGKSTIAKLVERFYDPVSGSVSLDGRNIKELNVTWLRQQIGMVSQEPTLFDCSIRQNLIYGLRDDGASIPAEKLNLMIEDACKMANAWEFIQKLPNGIDTNVGEAGSMLSGGQKQRIAIARAIIKDPRILLLDEATSALDTESERIVQAALERASQNRTTIVIAHRLSTIKNADVIVVMSKGVIAETGTHDSLIAQQGIYYSLVQTQTLRSKEAGDGSAADISSGALSTESLSLDKIEDVAASKSHDATDAKSMARRPSVKAQSVALAEEKEKTKLALNRKVNVMRILWLNRPEWGLFIIGGLGAILNGVVMPVFSIVFSVVLTSLGTDRANFWSLMFVVLGVVAFISNFCQIGLFKYAGQKLTRRLREMTFRALLRQEIAFFDVDENSTGALTAKLAEDANLVQGVTGPTFGAVIQAFASIVSGMIIAFSSSWQLSLVILGLVPLIGFAGYFQMQALVGYGQKSREAYESAGQTATEAISSVRTVLLLTQEPTFYNRFLEQIKTPHRMAVRGSVIAAFGYALSQAILYWAWCVSFYYGSRLIMWGLYDPQAILKVIFAIIFTSMSAGQVSQHTPDAAKAKLAALAICDILDRQSKIDPGALNGEKRDTTMGHALTKEVTFSYPSRPNNKVLTGLTVEALPGTTVAFVGRSGCGKSTVLGLLERWYDVDGGSALYDDLDVREWNLKHLRSQMALVGQEPILFNMSIKDNIGYGAINEFTDSNIIDAAKLANIHDFISALPKGYDTPVGEKGGLLSGGQKQRIAIARALIRNPRLLLLDEATSALDSESEKVVQTALDAASKGRTTLVIAHRLSTIQDADKIFVVNGGKIVESGTHFELVDKRGEYYELVSQQMLSVDNL</sequence>